<name>A0ABU3K6L7_9BACT</name>
<feature type="domain" description="Bacterial sugar transferase" evidence="8">
    <location>
        <begin position="164"/>
        <end position="346"/>
    </location>
</feature>
<evidence type="ECO:0000256" key="1">
    <source>
        <dbReference type="ARBA" id="ARBA00004141"/>
    </source>
</evidence>
<dbReference type="Pfam" id="PF02397">
    <property type="entry name" value="Bac_transf"/>
    <property type="match status" value="1"/>
</dbReference>
<comment type="similarity">
    <text evidence="2">Belongs to the bacterial sugar transferase family.</text>
</comment>
<dbReference type="InterPro" id="IPR017475">
    <property type="entry name" value="EPS_sugar_tfrase"/>
</dbReference>
<evidence type="ECO:0000256" key="3">
    <source>
        <dbReference type="ARBA" id="ARBA00022679"/>
    </source>
</evidence>
<accession>A0ABU3K6L7</accession>
<evidence type="ECO:0000256" key="6">
    <source>
        <dbReference type="ARBA" id="ARBA00023136"/>
    </source>
</evidence>
<dbReference type="PANTHER" id="PTHR30576">
    <property type="entry name" value="COLANIC BIOSYNTHESIS UDP-GLUCOSE LIPID CARRIER TRANSFERASE"/>
    <property type="match status" value="1"/>
</dbReference>
<keyword evidence="3 9" id="KW-0808">Transferase</keyword>
<comment type="subcellular location">
    <subcellularLocation>
        <location evidence="1">Membrane</location>
        <topology evidence="1">Multi-pass membrane protein</topology>
    </subcellularLocation>
</comment>
<gene>
    <name evidence="9" type="ORF">PPG34_06465</name>
</gene>
<keyword evidence="10" id="KW-1185">Reference proteome</keyword>
<dbReference type="Proteomes" id="UP001250932">
    <property type="component" value="Unassembled WGS sequence"/>
</dbReference>
<evidence type="ECO:0000313" key="10">
    <source>
        <dbReference type="Proteomes" id="UP001250932"/>
    </source>
</evidence>
<reference evidence="9 10" key="1">
    <citation type="journal article" date="2023" name="ISME J.">
        <title>Cultivation and genomic characterization of novel and ubiquitous marine nitrite-oxidizing bacteria from the Nitrospirales.</title>
        <authorList>
            <person name="Mueller A.J."/>
            <person name="Daebeler A."/>
            <person name="Herbold C.W."/>
            <person name="Kirkegaard R.H."/>
            <person name="Daims H."/>
        </authorList>
    </citation>
    <scope>NUCLEOTIDE SEQUENCE [LARGE SCALE GENOMIC DNA]</scope>
    <source>
        <strain evidence="9 10">EB</strain>
    </source>
</reference>
<sequence>MSTGSMLAPKIHNQPAPSIFDQVLRSLDTRKRVLIFGESELMGDLIRVLTSKRRHWYDVVGVLTTETARVGQSSDGKPILGTVDELFEIVERFRVQTIAICVTDRRGSMPLDTLLDLKSMGLEVIDGHQLYESECGRLSIDELKPSALIFSSGFQRRPGMLLMKRLEDIIGASLGLMILAPLMGLVALLIKLDSSGPALYKQTRVGLRGCPYVLWKFRSMRPDSEGDTAQWAQLGDQRITRIGRWIRLLRIDELPQFFNVLKGEMSLVGPRPERPVFVQNLRRQIPYYDLRHTIRPGLTGWAQIRFNYAASVEDSHMKLQYDLYYVKHLSVWFDLSILFRTIRVILMGSGAR</sequence>
<organism evidence="9 10">
    <name type="scientific">Candidatus Nitronereus thalassa</name>
    <dbReference type="NCBI Taxonomy" id="3020898"/>
    <lineage>
        <taxon>Bacteria</taxon>
        <taxon>Pseudomonadati</taxon>
        <taxon>Nitrospirota</taxon>
        <taxon>Nitrospiria</taxon>
        <taxon>Nitrospirales</taxon>
        <taxon>Nitrospiraceae</taxon>
        <taxon>Candidatus Nitronereus</taxon>
    </lineage>
</organism>
<evidence type="ECO:0000313" key="9">
    <source>
        <dbReference type="EMBL" id="MDT7041990.1"/>
    </source>
</evidence>
<evidence type="ECO:0000259" key="8">
    <source>
        <dbReference type="Pfam" id="PF02397"/>
    </source>
</evidence>
<dbReference type="GO" id="GO:0016740">
    <property type="term" value="F:transferase activity"/>
    <property type="evidence" value="ECO:0007669"/>
    <property type="project" value="UniProtKB-KW"/>
</dbReference>
<keyword evidence="6 7" id="KW-0472">Membrane</keyword>
<evidence type="ECO:0000256" key="4">
    <source>
        <dbReference type="ARBA" id="ARBA00022692"/>
    </source>
</evidence>
<dbReference type="Gene3D" id="3.40.50.720">
    <property type="entry name" value="NAD(P)-binding Rossmann-like Domain"/>
    <property type="match status" value="1"/>
</dbReference>
<dbReference type="PANTHER" id="PTHR30576:SF21">
    <property type="entry name" value="UDP-GLUCOSE:UNDECAPRENYL-PHOSPHATE GLUCOSE-1-PHOSPHATE TRANSFERASE"/>
    <property type="match status" value="1"/>
</dbReference>
<dbReference type="NCBIfam" id="TIGR03025">
    <property type="entry name" value="EPS_sugtrans"/>
    <property type="match status" value="1"/>
</dbReference>
<comment type="caution">
    <text evidence="9">The sequence shown here is derived from an EMBL/GenBank/DDBJ whole genome shotgun (WGS) entry which is preliminary data.</text>
</comment>
<proteinExistence type="inferred from homology"/>
<evidence type="ECO:0000256" key="7">
    <source>
        <dbReference type="SAM" id="Phobius"/>
    </source>
</evidence>
<feature type="transmembrane region" description="Helical" evidence="7">
    <location>
        <begin position="169"/>
        <end position="190"/>
    </location>
</feature>
<dbReference type="RefSeq" id="WP_313832342.1">
    <property type="nucleotide sequence ID" value="NZ_JAQOUE010000001.1"/>
</dbReference>
<evidence type="ECO:0000256" key="5">
    <source>
        <dbReference type="ARBA" id="ARBA00022989"/>
    </source>
</evidence>
<evidence type="ECO:0000256" key="2">
    <source>
        <dbReference type="ARBA" id="ARBA00006464"/>
    </source>
</evidence>
<keyword evidence="4 7" id="KW-0812">Transmembrane</keyword>
<keyword evidence="5 7" id="KW-1133">Transmembrane helix</keyword>
<dbReference type="EMBL" id="JAQOUE010000001">
    <property type="protein sequence ID" value="MDT7041990.1"/>
    <property type="molecule type" value="Genomic_DNA"/>
</dbReference>
<dbReference type="InterPro" id="IPR003362">
    <property type="entry name" value="Bact_transf"/>
</dbReference>
<protein>
    <submittedName>
        <fullName evidence="9">Sugar transferase</fullName>
    </submittedName>
</protein>